<dbReference type="EMBL" id="KN846953">
    <property type="protein sequence ID" value="KIV80962.1"/>
    <property type="molecule type" value="Genomic_DNA"/>
</dbReference>
<dbReference type="Proteomes" id="UP000053599">
    <property type="component" value="Unassembled WGS sequence"/>
</dbReference>
<feature type="chain" id="PRO_5002246855" evidence="1">
    <location>
        <begin position="38"/>
        <end position="152"/>
    </location>
</feature>
<evidence type="ECO:0000313" key="2">
    <source>
        <dbReference type="EMBL" id="KIV80962.1"/>
    </source>
</evidence>
<feature type="signal peptide" evidence="1">
    <location>
        <begin position="1"/>
        <end position="37"/>
    </location>
</feature>
<name>A0A0D1YDC3_9EURO</name>
<dbReference type="HOGENOM" id="CLU_1722392_0_0_1"/>
<reference evidence="2 3" key="1">
    <citation type="submission" date="2015-01" db="EMBL/GenBank/DDBJ databases">
        <title>The Genome Sequence of Exophiala sideris CBS121828.</title>
        <authorList>
            <consortium name="The Broad Institute Genomics Platform"/>
            <person name="Cuomo C."/>
            <person name="de Hoog S."/>
            <person name="Gorbushina A."/>
            <person name="Stielow B."/>
            <person name="Teixiera M."/>
            <person name="Abouelleil A."/>
            <person name="Chapman S.B."/>
            <person name="Priest M."/>
            <person name="Young S.K."/>
            <person name="Wortman J."/>
            <person name="Nusbaum C."/>
            <person name="Birren B."/>
        </authorList>
    </citation>
    <scope>NUCLEOTIDE SEQUENCE [LARGE SCALE GENOMIC DNA]</scope>
    <source>
        <strain evidence="2 3">CBS 121828</strain>
    </source>
</reference>
<dbReference type="AlphaFoldDB" id="A0A0D1YDC3"/>
<sequence>MRCGEPQLPGWTSTRSTRSVRALSILVLMSGVPPTTTTSGFDTQAEGMDAVGWRTSTSTTVLACTAWTLENSDDESTTPKNTNITIEVPGRFLAWIDSERSDLTGHHYQEVWRTYCGRDLRGRGQRSHAYVSQVVSQSRVIRFHSLDPYQSN</sequence>
<gene>
    <name evidence="2" type="ORF">PV11_08419</name>
</gene>
<evidence type="ECO:0000256" key="1">
    <source>
        <dbReference type="SAM" id="SignalP"/>
    </source>
</evidence>
<keyword evidence="1" id="KW-0732">Signal</keyword>
<evidence type="ECO:0000313" key="3">
    <source>
        <dbReference type="Proteomes" id="UP000053599"/>
    </source>
</evidence>
<organism evidence="2 3">
    <name type="scientific">Exophiala sideris</name>
    <dbReference type="NCBI Taxonomy" id="1016849"/>
    <lineage>
        <taxon>Eukaryota</taxon>
        <taxon>Fungi</taxon>
        <taxon>Dikarya</taxon>
        <taxon>Ascomycota</taxon>
        <taxon>Pezizomycotina</taxon>
        <taxon>Eurotiomycetes</taxon>
        <taxon>Chaetothyriomycetidae</taxon>
        <taxon>Chaetothyriales</taxon>
        <taxon>Herpotrichiellaceae</taxon>
        <taxon>Exophiala</taxon>
    </lineage>
</organism>
<protein>
    <submittedName>
        <fullName evidence="2">Uncharacterized protein</fullName>
    </submittedName>
</protein>
<proteinExistence type="predicted"/>
<accession>A0A0D1YDC3</accession>